<dbReference type="FunFam" id="3.30.479.30:FF:000008">
    <property type="entry name" value="Stomatin-like protein 2, mitochondrial"/>
    <property type="match status" value="1"/>
</dbReference>
<keyword evidence="7" id="KW-1185">Reference proteome</keyword>
<feature type="compositionally biased region" description="Basic and acidic residues" evidence="5">
    <location>
        <begin position="365"/>
        <end position="375"/>
    </location>
</feature>
<dbReference type="InterPro" id="IPR050710">
    <property type="entry name" value="Band7/mec-2_domain"/>
</dbReference>
<reference evidence="8" key="2">
    <citation type="submission" date="2025-08" db="UniProtKB">
        <authorList>
            <consortium name="RefSeq"/>
        </authorList>
    </citation>
    <scope>IDENTIFICATION</scope>
    <source>
        <tissue evidence="8">Young leaves</tissue>
    </source>
</reference>
<dbReference type="Pfam" id="PF01145">
    <property type="entry name" value="Band_7"/>
    <property type="match status" value="1"/>
</dbReference>
<proteinExistence type="inferred from homology"/>
<dbReference type="OrthoDB" id="434619at2759"/>
<comment type="subcellular location">
    <subcellularLocation>
        <location evidence="1">Mitochondrion</location>
    </subcellularLocation>
</comment>
<name>A0A8B7D1P4_PHODC</name>
<reference evidence="7" key="1">
    <citation type="journal article" date="2019" name="Nat. Commun.">
        <title>Genome-wide association mapping of date palm fruit traits.</title>
        <authorList>
            <person name="Hazzouri K.M."/>
            <person name="Gros-Balthazard M."/>
            <person name="Flowers J.M."/>
            <person name="Copetti D."/>
            <person name="Lemansour A."/>
            <person name="Lebrun M."/>
            <person name="Masmoudi K."/>
            <person name="Ferrand S."/>
            <person name="Dhar M.I."/>
            <person name="Fresquez Z.A."/>
            <person name="Rosas U."/>
            <person name="Zhang J."/>
            <person name="Talag J."/>
            <person name="Lee S."/>
            <person name="Kudrna D."/>
            <person name="Powell R.F."/>
            <person name="Leitch I.J."/>
            <person name="Krueger R.R."/>
            <person name="Wing R.A."/>
            <person name="Amiri K.M.A."/>
            <person name="Purugganan M.D."/>
        </authorList>
    </citation>
    <scope>NUCLEOTIDE SEQUENCE [LARGE SCALE GENOMIC DNA]</scope>
    <source>
        <strain evidence="7">cv. Khalas</strain>
    </source>
</reference>
<dbReference type="PANTHER" id="PTHR43327:SF10">
    <property type="entry name" value="STOMATIN-LIKE PROTEIN 2, MITOCHONDRIAL"/>
    <property type="match status" value="1"/>
</dbReference>
<evidence type="ECO:0000259" key="6">
    <source>
        <dbReference type="SMART" id="SM00244"/>
    </source>
</evidence>
<evidence type="ECO:0000256" key="3">
    <source>
        <dbReference type="ARBA" id="ARBA00023128"/>
    </source>
</evidence>
<dbReference type="Proteomes" id="UP000228380">
    <property type="component" value="Chromosome 18"/>
</dbReference>
<dbReference type="SUPFAM" id="SSF117892">
    <property type="entry name" value="Band 7/SPFH domain"/>
    <property type="match status" value="1"/>
</dbReference>
<evidence type="ECO:0000313" key="7">
    <source>
        <dbReference type="Proteomes" id="UP000228380"/>
    </source>
</evidence>
<dbReference type="GO" id="GO:0016020">
    <property type="term" value="C:membrane"/>
    <property type="evidence" value="ECO:0007669"/>
    <property type="project" value="InterPro"/>
</dbReference>
<feature type="compositionally biased region" description="Polar residues" evidence="5">
    <location>
        <begin position="350"/>
        <end position="364"/>
    </location>
</feature>
<evidence type="ECO:0000256" key="5">
    <source>
        <dbReference type="SAM" id="MobiDB-lite"/>
    </source>
</evidence>
<dbReference type="AlphaFoldDB" id="A0A8B7D1P4"/>
<dbReference type="CDD" id="cd08829">
    <property type="entry name" value="SPFH_paraslipin"/>
    <property type="match status" value="1"/>
</dbReference>
<dbReference type="SMART" id="SM00244">
    <property type="entry name" value="PHB"/>
    <property type="match status" value="1"/>
</dbReference>
<evidence type="ECO:0000313" key="8">
    <source>
        <dbReference type="RefSeq" id="XP_008811391.2"/>
    </source>
</evidence>
<feature type="compositionally biased region" description="Polar residues" evidence="5">
    <location>
        <begin position="380"/>
        <end position="389"/>
    </location>
</feature>
<dbReference type="InterPro" id="IPR001972">
    <property type="entry name" value="Stomatin_HflK_fam"/>
</dbReference>
<evidence type="ECO:0000256" key="1">
    <source>
        <dbReference type="ARBA" id="ARBA00004173"/>
    </source>
</evidence>
<protein>
    <submittedName>
        <fullName evidence="8">Stomatin-like protein 2, mitochondrial</fullName>
    </submittedName>
</protein>
<evidence type="ECO:0000256" key="2">
    <source>
        <dbReference type="ARBA" id="ARBA00008164"/>
    </source>
</evidence>
<dbReference type="InterPro" id="IPR032435">
    <property type="entry name" value="STML2-like_C"/>
</dbReference>
<dbReference type="GO" id="GO:0007005">
    <property type="term" value="P:mitochondrion organization"/>
    <property type="evidence" value="ECO:0007669"/>
    <property type="project" value="TreeGrafter"/>
</dbReference>
<dbReference type="KEGG" id="pda:103722566"/>
<dbReference type="RefSeq" id="XP_008811391.2">
    <property type="nucleotide sequence ID" value="XM_008813169.4"/>
</dbReference>
<dbReference type="PRINTS" id="PR00721">
    <property type="entry name" value="STOMATIN"/>
</dbReference>
<gene>
    <name evidence="8" type="primary">LOC103722566</name>
</gene>
<dbReference type="PANTHER" id="PTHR43327">
    <property type="entry name" value="STOMATIN-LIKE PROTEIN 2, MITOCHONDRIAL"/>
    <property type="match status" value="1"/>
</dbReference>
<dbReference type="Pfam" id="PF16200">
    <property type="entry name" value="Band_7_C"/>
    <property type="match status" value="1"/>
</dbReference>
<feature type="domain" description="Band 7" evidence="6">
    <location>
        <begin position="63"/>
        <end position="221"/>
    </location>
</feature>
<keyword evidence="3" id="KW-0496">Mitochondrion</keyword>
<dbReference type="Gene3D" id="3.30.479.30">
    <property type="entry name" value="Band 7 domain"/>
    <property type="match status" value="1"/>
</dbReference>
<keyword evidence="4" id="KW-0449">Lipoprotein</keyword>
<dbReference type="InterPro" id="IPR036013">
    <property type="entry name" value="Band_7/SPFH_dom_sf"/>
</dbReference>
<dbReference type="InterPro" id="IPR001107">
    <property type="entry name" value="Band_7"/>
</dbReference>
<evidence type="ECO:0000256" key="4">
    <source>
        <dbReference type="ARBA" id="ARBA00023288"/>
    </source>
</evidence>
<sequence>MAMWRAKSSVLLPLRSSLSSASLPLPEALLSPPLLLFLRRYRGGRQHRDDFPASRYEQPPTNWGIRIVPEKKAYIIERFGKYLKTLDSGIHLLVPFVDRIAYVHSLKEEAIPIPDQSAITKDNVSILIDGVLYVKIVDPILASYGVENPIFAVIQLAQTTMRSELGKITLDKTFVERDTLNENIVRAINEAATNWGLKCLRYEIRDISPPPGVKAAMEMQAEAERRKRAQVLESEGQRQANINIADGKKSSVILASEAAMMDQVNRAKGEAEAILARSRATAEGLKVLSEAVKAEGGAQAASLKIAEQYIQAFGRIAKEGTTLLLPSTADNPSAMVAQALTIYQKLNSDSYNASPGESPQTEATDGSKTDSHTRPAEVGTPSSGTTDVPNPTADPNERVFSLQSPPKGLS</sequence>
<dbReference type="GeneID" id="103722566"/>
<accession>A0A8B7D1P4</accession>
<organism evidence="7 8">
    <name type="scientific">Phoenix dactylifera</name>
    <name type="common">Date palm</name>
    <dbReference type="NCBI Taxonomy" id="42345"/>
    <lineage>
        <taxon>Eukaryota</taxon>
        <taxon>Viridiplantae</taxon>
        <taxon>Streptophyta</taxon>
        <taxon>Embryophyta</taxon>
        <taxon>Tracheophyta</taxon>
        <taxon>Spermatophyta</taxon>
        <taxon>Magnoliopsida</taxon>
        <taxon>Liliopsida</taxon>
        <taxon>Arecaceae</taxon>
        <taxon>Coryphoideae</taxon>
        <taxon>Phoeniceae</taxon>
        <taxon>Phoenix</taxon>
    </lineage>
</organism>
<comment type="similarity">
    <text evidence="2">Belongs to the band 7/mec-2 family.</text>
</comment>
<feature type="region of interest" description="Disordered" evidence="5">
    <location>
        <begin position="350"/>
        <end position="410"/>
    </location>
</feature>
<dbReference type="GO" id="GO:0005739">
    <property type="term" value="C:mitochondrion"/>
    <property type="evidence" value="ECO:0007669"/>
    <property type="project" value="UniProtKB-SubCell"/>
</dbReference>